<organism evidence="1 2">
    <name type="scientific">Mythimna loreyi</name>
    <dbReference type="NCBI Taxonomy" id="667449"/>
    <lineage>
        <taxon>Eukaryota</taxon>
        <taxon>Metazoa</taxon>
        <taxon>Ecdysozoa</taxon>
        <taxon>Arthropoda</taxon>
        <taxon>Hexapoda</taxon>
        <taxon>Insecta</taxon>
        <taxon>Pterygota</taxon>
        <taxon>Neoptera</taxon>
        <taxon>Endopterygota</taxon>
        <taxon>Lepidoptera</taxon>
        <taxon>Glossata</taxon>
        <taxon>Ditrysia</taxon>
        <taxon>Noctuoidea</taxon>
        <taxon>Noctuidae</taxon>
        <taxon>Noctuinae</taxon>
        <taxon>Hadenini</taxon>
        <taxon>Mythimna</taxon>
    </lineage>
</organism>
<dbReference type="EMBL" id="CM056777">
    <property type="protein sequence ID" value="KAJ8737422.1"/>
    <property type="molecule type" value="Genomic_DNA"/>
</dbReference>
<keyword evidence="2" id="KW-1185">Reference proteome</keyword>
<evidence type="ECO:0000313" key="1">
    <source>
        <dbReference type="EMBL" id="KAJ8737422.1"/>
    </source>
</evidence>
<comment type="caution">
    <text evidence="1">The sequence shown here is derived from an EMBL/GenBank/DDBJ whole genome shotgun (WGS) entry which is preliminary data.</text>
</comment>
<gene>
    <name evidence="1" type="ORF">PYW08_000017</name>
</gene>
<proteinExistence type="predicted"/>
<accession>A0ACC2RB93</accession>
<dbReference type="Proteomes" id="UP001231649">
    <property type="component" value="Chromosome 1"/>
</dbReference>
<name>A0ACC2RB93_9NEOP</name>
<evidence type="ECO:0000313" key="2">
    <source>
        <dbReference type="Proteomes" id="UP001231649"/>
    </source>
</evidence>
<reference evidence="1" key="1">
    <citation type="submission" date="2023-03" db="EMBL/GenBank/DDBJ databases">
        <title>Chromosome-level genomes of two armyworms, Mythimna separata and Mythimna loreyi, provide insights into the biosynthesis and reception of sex pheromones.</title>
        <authorList>
            <person name="Zhao H."/>
        </authorList>
    </citation>
    <scope>NUCLEOTIDE SEQUENCE</scope>
    <source>
        <strain evidence="1">BeijingLab</strain>
    </source>
</reference>
<protein>
    <submittedName>
        <fullName evidence="1">Uncharacterized protein</fullName>
    </submittedName>
</protein>
<sequence length="277" mass="31966">MWLSAYIKGRLSALQEEAPWCMLFADDIVLVAESGLQVQNRLEVWWHRLESVGLKVSRTKAEYLFCDFGGLSGPVALALAGTPIPICSDFRYLGSLVQGDGEVDRDVTHRINAGWMKWRQVTGTTCDPRMPLKLKGKIYKSLIRPVILYESECWAVKKMDEKRLHVAEMRMLRWMCGVTRMDKVRNEYIRGSLKVASMTEKLKGNRLSWYGHLKRRDETHVTKRVLSLHVDGWRGRGRPKKRWMDCVRSDMKEKGVSDSVTGDRTEWKKKTCCADPK</sequence>